<dbReference type="SUPFAM" id="SSF56784">
    <property type="entry name" value="HAD-like"/>
    <property type="match status" value="1"/>
</dbReference>
<comment type="similarity">
    <text evidence="2">Belongs to the HAD-like hydrolase superfamily. CbbY/CbbZ/Gph/YieH family.</text>
</comment>
<dbReference type="SFLD" id="SFLDG01129">
    <property type="entry name" value="C1.5:_HAD__Beta-PGM__Phosphata"/>
    <property type="match status" value="1"/>
</dbReference>
<keyword evidence="5" id="KW-0119">Carbohydrate metabolism</keyword>
<dbReference type="GO" id="GO:0016787">
    <property type="term" value="F:hydrolase activity"/>
    <property type="evidence" value="ECO:0007669"/>
    <property type="project" value="UniProtKB-KW"/>
</dbReference>
<evidence type="ECO:0000313" key="7">
    <source>
        <dbReference type="Proteomes" id="UP000033607"/>
    </source>
</evidence>
<sequence length="227" mass="25474">MLKAILFDLDGTLVNTDPLHFKVWQEILQTYNTEIDHSFYKTYISGRQNPQIIQDLIPQLSVSEGAELAEYKEARFREIALELQPIAGLMEMLTWIETEGLRKAVVTNAPRENARFMLEVLQLTERFEFVVLGEEMIAGKPDPAPYQYALEQSQIQPSEAIVFEDSPSGIRSAVGAEIYTIGVASTHEPAVLKAIGASLVINDFNDLQLWAKIKSLLGTEEAVEMTE</sequence>
<keyword evidence="4" id="KW-0460">Magnesium</keyword>
<dbReference type="InterPro" id="IPR023198">
    <property type="entry name" value="PGP-like_dom2"/>
</dbReference>
<organism evidence="6 7">
    <name type="scientific">Limnoraphis robusta CS-951</name>
    <dbReference type="NCBI Taxonomy" id="1637645"/>
    <lineage>
        <taxon>Bacteria</taxon>
        <taxon>Bacillati</taxon>
        <taxon>Cyanobacteriota</taxon>
        <taxon>Cyanophyceae</taxon>
        <taxon>Oscillatoriophycideae</taxon>
        <taxon>Oscillatoriales</taxon>
        <taxon>Sirenicapillariaceae</taxon>
        <taxon>Limnoraphis</taxon>
    </lineage>
</organism>
<reference evidence="6 7" key="1">
    <citation type="submission" date="2015-06" db="EMBL/GenBank/DDBJ databases">
        <title>Draft genome assembly of filamentous brackish cyanobacterium Limnoraphis robusta strain CS-951.</title>
        <authorList>
            <person name="Willis A."/>
            <person name="Parks M."/>
            <person name="Burford M.A."/>
        </authorList>
    </citation>
    <scope>NUCLEOTIDE SEQUENCE [LARGE SCALE GENOMIC DNA]</scope>
    <source>
        <strain evidence="6 7">CS-951</strain>
    </source>
</reference>
<dbReference type="NCBIfam" id="TIGR01509">
    <property type="entry name" value="HAD-SF-IA-v3"/>
    <property type="match status" value="1"/>
</dbReference>
<keyword evidence="3" id="KW-0479">Metal-binding</keyword>
<dbReference type="OrthoDB" id="9797743at2"/>
<evidence type="ECO:0000256" key="2">
    <source>
        <dbReference type="ARBA" id="ARBA00006171"/>
    </source>
</evidence>
<dbReference type="SFLD" id="SFLDS00003">
    <property type="entry name" value="Haloacid_Dehalogenase"/>
    <property type="match status" value="1"/>
</dbReference>
<dbReference type="Proteomes" id="UP000033607">
    <property type="component" value="Unassembled WGS sequence"/>
</dbReference>
<evidence type="ECO:0000256" key="5">
    <source>
        <dbReference type="ARBA" id="ARBA00023277"/>
    </source>
</evidence>
<dbReference type="GO" id="GO:0046872">
    <property type="term" value="F:metal ion binding"/>
    <property type="evidence" value="ECO:0007669"/>
    <property type="project" value="UniProtKB-KW"/>
</dbReference>
<dbReference type="InterPro" id="IPR041492">
    <property type="entry name" value="HAD_2"/>
</dbReference>
<dbReference type="Gene3D" id="1.10.150.240">
    <property type="entry name" value="Putative phosphatase, domain 2"/>
    <property type="match status" value="1"/>
</dbReference>
<proteinExistence type="inferred from homology"/>
<evidence type="ECO:0000256" key="4">
    <source>
        <dbReference type="ARBA" id="ARBA00022842"/>
    </source>
</evidence>
<dbReference type="PANTHER" id="PTHR46193">
    <property type="entry name" value="6-PHOSPHOGLUCONATE PHOSPHATASE"/>
    <property type="match status" value="1"/>
</dbReference>
<dbReference type="InterPro" id="IPR006439">
    <property type="entry name" value="HAD-SF_hydro_IA"/>
</dbReference>
<dbReference type="NCBIfam" id="TIGR01549">
    <property type="entry name" value="HAD-SF-IA-v1"/>
    <property type="match status" value="1"/>
</dbReference>
<dbReference type="InterPro" id="IPR051600">
    <property type="entry name" value="Beta-PGM-like"/>
</dbReference>
<dbReference type="SFLD" id="SFLDG01135">
    <property type="entry name" value="C1.5.6:_HAD__Beta-PGM__Phospha"/>
    <property type="match status" value="1"/>
</dbReference>
<protein>
    <submittedName>
        <fullName evidence="6">Hydrolase</fullName>
    </submittedName>
</protein>
<evidence type="ECO:0000313" key="6">
    <source>
        <dbReference type="EMBL" id="KKD38003.1"/>
    </source>
</evidence>
<gene>
    <name evidence="6" type="ORF">WN50_11170</name>
</gene>
<dbReference type="PANTHER" id="PTHR46193:SF18">
    <property type="entry name" value="HEXITOL PHOSPHATASE B"/>
    <property type="match status" value="1"/>
</dbReference>
<name>A0A0F5YGW1_9CYAN</name>
<accession>A0A0F5YGW1</accession>
<dbReference type="InterPro" id="IPR023214">
    <property type="entry name" value="HAD_sf"/>
</dbReference>
<keyword evidence="6" id="KW-0378">Hydrolase</keyword>
<dbReference type="AlphaFoldDB" id="A0A0F5YGW1"/>
<dbReference type="EMBL" id="LATL02000193">
    <property type="protein sequence ID" value="KKD38003.1"/>
    <property type="molecule type" value="Genomic_DNA"/>
</dbReference>
<comment type="cofactor">
    <cofactor evidence="1">
        <name>Mg(2+)</name>
        <dbReference type="ChEBI" id="CHEBI:18420"/>
    </cofactor>
</comment>
<evidence type="ECO:0000256" key="1">
    <source>
        <dbReference type="ARBA" id="ARBA00001946"/>
    </source>
</evidence>
<dbReference type="Gene3D" id="3.40.50.1000">
    <property type="entry name" value="HAD superfamily/HAD-like"/>
    <property type="match status" value="1"/>
</dbReference>
<evidence type="ECO:0000256" key="3">
    <source>
        <dbReference type="ARBA" id="ARBA00022723"/>
    </source>
</evidence>
<dbReference type="RefSeq" id="WP_046278622.1">
    <property type="nucleotide sequence ID" value="NZ_LATL02000193.1"/>
</dbReference>
<dbReference type="PROSITE" id="PS01228">
    <property type="entry name" value="COF_1"/>
    <property type="match status" value="1"/>
</dbReference>
<dbReference type="CDD" id="cd07505">
    <property type="entry name" value="HAD_BPGM-like"/>
    <property type="match status" value="1"/>
</dbReference>
<dbReference type="InterPro" id="IPR036412">
    <property type="entry name" value="HAD-like_sf"/>
</dbReference>
<dbReference type="Pfam" id="PF13419">
    <property type="entry name" value="HAD_2"/>
    <property type="match status" value="1"/>
</dbReference>
<comment type="caution">
    <text evidence="6">The sequence shown here is derived from an EMBL/GenBank/DDBJ whole genome shotgun (WGS) entry which is preliminary data.</text>
</comment>